<dbReference type="Proteomes" id="UP001216329">
    <property type="component" value="Chromosome"/>
</dbReference>
<keyword evidence="1" id="KW-0472">Membrane</keyword>
<organism evidence="2 3">
    <name type="scientific">Candidatus Pseudomonas phytovorans</name>
    <dbReference type="NCBI Taxonomy" id="3121377"/>
    <lineage>
        <taxon>Bacteria</taxon>
        <taxon>Pseudomonadati</taxon>
        <taxon>Pseudomonadota</taxon>
        <taxon>Gammaproteobacteria</taxon>
        <taxon>Pseudomonadales</taxon>
        <taxon>Pseudomonadaceae</taxon>
        <taxon>Pseudomonas</taxon>
    </lineage>
</organism>
<reference evidence="2" key="1">
    <citation type="submission" date="2023-03" db="EMBL/GenBank/DDBJ databases">
        <title>Andean soil-derived lignocellulolytic bacterial consortium as a source of novel taxa and putative plastic-active enzymes.</title>
        <authorList>
            <person name="Diaz-Garcia L."/>
            <person name="Chuvochina M."/>
            <person name="Feuerriegel G."/>
            <person name="Bunk B."/>
            <person name="Sproer C."/>
            <person name="Streit W.R."/>
            <person name="Rodriguez L.M."/>
            <person name="Overmann J."/>
            <person name="Jimenez D.J."/>
        </authorList>
    </citation>
    <scope>NUCLEOTIDE SEQUENCE</scope>
    <source>
        <strain evidence="2">MAG 876</strain>
    </source>
</reference>
<proteinExistence type="predicted"/>
<feature type="transmembrane region" description="Helical" evidence="1">
    <location>
        <begin position="47"/>
        <end position="76"/>
    </location>
</feature>
<keyword evidence="1" id="KW-1133">Transmembrane helix</keyword>
<gene>
    <name evidence="2" type="ORF">P0Y58_02180</name>
</gene>
<protein>
    <submittedName>
        <fullName evidence="2">Uncharacterized protein</fullName>
    </submittedName>
</protein>
<evidence type="ECO:0000313" key="2">
    <source>
        <dbReference type="EMBL" id="WEK31017.1"/>
    </source>
</evidence>
<accession>A0AAJ5WHZ7</accession>
<evidence type="ECO:0000256" key="1">
    <source>
        <dbReference type="SAM" id="Phobius"/>
    </source>
</evidence>
<name>A0AAJ5WHZ7_9PSED</name>
<dbReference type="AlphaFoldDB" id="A0AAJ5WHZ7"/>
<keyword evidence="1" id="KW-0812">Transmembrane</keyword>
<dbReference type="EMBL" id="CP119325">
    <property type="protein sequence ID" value="WEK31017.1"/>
    <property type="molecule type" value="Genomic_DNA"/>
</dbReference>
<sequence>MDAKARLAVSAVGISLLIGSVLCAHSTISLILFAWDMTGELGFREVFGYLVATTVASGLSFLTILTFIVVGALIAVAPWVEFDTGDACAVAKNQ</sequence>
<evidence type="ECO:0000313" key="3">
    <source>
        <dbReference type="Proteomes" id="UP001216329"/>
    </source>
</evidence>